<evidence type="ECO:0000259" key="5">
    <source>
        <dbReference type="Pfam" id="PF08386"/>
    </source>
</evidence>
<evidence type="ECO:0000256" key="4">
    <source>
        <dbReference type="SAM" id="SignalP"/>
    </source>
</evidence>
<dbReference type="Proteomes" id="UP000605361">
    <property type="component" value="Unassembled WGS sequence"/>
</dbReference>
<dbReference type="InterPro" id="IPR013595">
    <property type="entry name" value="Pept_S33_TAP-like_C"/>
</dbReference>
<keyword evidence="2 4" id="KW-0732">Signal</keyword>
<feature type="domain" description="Peptidase S33 tripeptidyl aminopeptidase-like C-terminal" evidence="5">
    <location>
        <begin position="397"/>
        <end position="487"/>
    </location>
</feature>
<feature type="chain" id="PRO_5039016188" evidence="4">
    <location>
        <begin position="22"/>
        <end position="489"/>
    </location>
</feature>
<evidence type="ECO:0000313" key="7">
    <source>
        <dbReference type="Proteomes" id="UP000605361"/>
    </source>
</evidence>
<dbReference type="InterPro" id="IPR029058">
    <property type="entry name" value="AB_hydrolase_fold"/>
</dbReference>
<evidence type="ECO:0000256" key="1">
    <source>
        <dbReference type="ARBA" id="ARBA00010088"/>
    </source>
</evidence>
<dbReference type="Gene3D" id="3.40.50.1820">
    <property type="entry name" value="alpha/beta hydrolase"/>
    <property type="match status" value="1"/>
</dbReference>
<keyword evidence="3 6" id="KW-0378">Hydrolase</keyword>
<dbReference type="PROSITE" id="PS51257">
    <property type="entry name" value="PROKAR_LIPOPROTEIN"/>
    <property type="match status" value="1"/>
</dbReference>
<protein>
    <submittedName>
        <fullName evidence="6">Alpha/beta fold hydrolase</fullName>
    </submittedName>
</protein>
<dbReference type="PANTHER" id="PTHR43248:SF29">
    <property type="entry name" value="TRIPEPTIDYL AMINOPEPTIDASE"/>
    <property type="match status" value="1"/>
</dbReference>
<accession>A0A931F0X8</accession>
<comment type="similarity">
    <text evidence="1">Belongs to the peptidase S33 family.</text>
</comment>
<evidence type="ECO:0000256" key="3">
    <source>
        <dbReference type="ARBA" id="ARBA00022801"/>
    </source>
</evidence>
<reference evidence="6" key="1">
    <citation type="submission" date="2020-11" db="EMBL/GenBank/DDBJ databases">
        <title>Whole-genome analyses of Nonomuraea sp. K274.</title>
        <authorList>
            <person name="Veyisoglu A."/>
        </authorList>
    </citation>
    <scope>NUCLEOTIDE SEQUENCE</scope>
    <source>
        <strain evidence="6">K274</strain>
    </source>
</reference>
<keyword evidence="7" id="KW-1185">Reference proteome</keyword>
<comment type="caution">
    <text evidence="6">The sequence shown here is derived from an EMBL/GenBank/DDBJ whole genome shotgun (WGS) entry which is preliminary data.</text>
</comment>
<evidence type="ECO:0000313" key="6">
    <source>
        <dbReference type="EMBL" id="MBF8191329.1"/>
    </source>
</evidence>
<dbReference type="PANTHER" id="PTHR43248">
    <property type="entry name" value="2-SUCCINYL-6-HYDROXY-2,4-CYCLOHEXADIENE-1-CARBOXYLATE SYNTHASE"/>
    <property type="match status" value="1"/>
</dbReference>
<dbReference type="RefSeq" id="WP_195900238.1">
    <property type="nucleotide sequence ID" value="NZ_JADOGI010000156.1"/>
</dbReference>
<dbReference type="InterPro" id="IPR051601">
    <property type="entry name" value="Serine_prot/Carboxylest_S33"/>
</dbReference>
<evidence type="ECO:0000256" key="2">
    <source>
        <dbReference type="ARBA" id="ARBA00022729"/>
    </source>
</evidence>
<dbReference type="EMBL" id="JADOGI010000156">
    <property type="protein sequence ID" value="MBF8191329.1"/>
    <property type="molecule type" value="Genomic_DNA"/>
</dbReference>
<name>A0A931F0X8_9ACTN</name>
<dbReference type="SUPFAM" id="SSF53474">
    <property type="entry name" value="alpha/beta-Hydrolases"/>
    <property type="match status" value="1"/>
</dbReference>
<dbReference type="Pfam" id="PF08386">
    <property type="entry name" value="Abhydrolase_4"/>
    <property type="match status" value="1"/>
</dbReference>
<dbReference type="GO" id="GO:0016787">
    <property type="term" value="F:hydrolase activity"/>
    <property type="evidence" value="ECO:0007669"/>
    <property type="project" value="UniProtKB-KW"/>
</dbReference>
<gene>
    <name evidence="6" type="ORF">ITP53_37645</name>
</gene>
<proteinExistence type="inferred from homology"/>
<organism evidence="6 7">
    <name type="scientific">Nonomuraea cypriaca</name>
    <dbReference type="NCBI Taxonomy" id="1187855"/>
    <lineage>
        <taxon>Bacteria</taxon>
        <taxon>Bacillati</taxon>
        <taxon>Actinomycetota</taxon>
        <taxon>Actinomycetes</taxon>
        <taxon>Streptosporangiales</taxon>
        <taxon>Streptosporangiaceae</taxon>
        <taxon>Nonomuraea</taxon>
    </lineage>
</organism>
<sequence length="489" mass="50499">MKKPIVILLLGAAALTACGTAGDPTPATAPSETSAGTVAWSPCTDLIGPDGKTAAPRAGVECGKIQVPLDYDAPDGDKIDLALIRVKATGERLGSLVFNFGGPGGSGVDTLGTAAAAFGNLGSRYDLVSFDPRGVDRSAGVKCGGQVEKLLAADTNADGDRMAEEFAQACEQDAGKVLPHVGTVNAAKDLDLLRTALGDERLNYFGMSYGTHLGAVYATHFPKNVGRFVLDGAYDPTVTWEERAVTQATGFDGAFDAFAADCVAQSCELGADPAAVQKTVESLLEKLKDDPIAVGDRELTFGLAQLAVITPLYAKAAWPMLEQATAAAIKGNGTALLALADAYTGRRPDGTYTTAMTSLQAINCADYAERPTAEQAAEINEKVEKIFPILSAEGSAGVCAHWPVRGDDTARRIDATGSAPIVVIGGKGDPATPYEWATALTAQLKTGVLVTYEGEGHGAYLSGNGCVMKTADAYLLEGKVPAQNTSCAA</sequence>
<feature type="signal peptide" evidence="4">
    <location>
        <begin position="1"/>
        <end position="21"/>
    </location>
</feature>
<dbReference type="AlphaFoldDB" id="A0A931F0X8"/>